<proteinExistence type="predicted"/>
<evidence type="ECO:0000256" key="1">
    <source>
        <dbReference type="SAM" id="Phobius"/>
    </source>
</evidence>
<dbReference type="AlphaFoldDB" id="A0A7Y0LCT5"/>
<feature type="transmembrane region" description="Helical" evidence="1">
    <location>
        <begin position="211"/>
        <end position="228"/>
    </location>
</feature>
<evidence type="ECO:0008006" key="4">
    <source>
        <dbReference type="Google" id="ProtNLM"/>
    </source>
</evidence>
<accession>A0A7Y0LCT5</accession>
<feature type="transmembrane region" description="Helical" evidence="1">
    <location>
        <begin position="363"/>
        <end position="383"/>
    </location>
</feature>
<dbReference type="RefSeq" id="WP_169075387.1">
    <property type="nucleotide sequence ID" value="NZ_JABBXH010000003.1"/>
</dbReference>
<feature type="transmembrane region" description="Helical" evidence="1">
    <location>
        <begin position="126"/>
        <end position="148"/>
    </location>
</feature>
<keyword evidence="1" id="KW-1133">Transmembrane helix</keyword>
<feature type="transmembrane region" description="Helical" evidence="1">
    <location>
        <begin position="240"/>
        <end position="258"/>
    </location>
</feature>
<feature type="transmembrane region" description="Helical" evidence="1">
    <location>
        <begin position="338"/>
        <end position="357"/>
    </location>
</feature>
<gene>
    <name evidence="2" type="ORF">HII17_10845</name>
</gene>
<keyword evidence="1" id="KW-0472">Membrane</keyword>
<keyword evidence="1" id="KW-0812">Transmembrane</keyword>
<dbReference type="Proteomes" id="UP000568664">
    <property type="component" value="Unassembled WGS sequence"/>
</dbReference>
<keyword evidence="3" id="KW-1185">Reference proteome</keyword>
<feature type="transmembrane region" description="Helical" evidence="1">
    <location>
        <begin position="154"/>
        <end position="171"/>
    </location>
</feature>
<comment type="caution">
    <text evidence="2">The sequence shown here is derived from an EMBL/GenBank/DDBJ whole genome shotgun (WGS) entry which is preliminary data.</text>
</comment>
<evidence type="ECO:0000313" key="3">
    <source>
        <dbReference type="Proteomes" id="UP000568664"/>
    </source>
</evidence>
<organism evidence="2 3">
    <name type="scientific">Thalassotalea algicola</name>
    <dbReference type="NCBI Taxonomy" id="2716224"/>
    <lineage>
        <taxon>Bacteria</taxon>
        <taxon>Pseudomonadati</taxon>
        <taxon>Pseudomonadota</taxon>
        <taxon>Gammaproteobacteria</taxon>
        <taxon>Alteromonadales</taxon>
        <taxon>Colwelliaceae</taxon>
        <taxon>Thalassotalea</taxon>
    </lineage>
</organism>
<sequence>MIQKRNMQFIYLASVAVVIFAIYSLGIDASFYYDDYRPIGALVNVTDVTSAITYVFSETSGPLGRPISMLSFLPHVNDWPNNSQAFFLGNIIIHLVCGGLIYIIAYLTIKLSAVSPPKVEQYPFKIALACAVFWLVLPINAATVFIAIQRMAQLTTMFMLLGIALYLWGLVKQSRAYEQESSNQLYISIVWQVAGVLLGSLLAIFSKENGALLPIFILVMEITILKHCRGIHQFRKHRILLGIVALILISITLIISVIKTGNYPLGREFTTVERLMTQPQVLLDYLLLSFIPSIDAINPFHDNYSEATSFFNFYTAIATFILISLFTAAIHYRGKVPLFSFAVLWFLTAHLIESTIIPLELFFLHRNYIALVGPCIAIVFAISKYEHKRAIYCAFIAYIILLACALAMTANTWGNKELAAERWFIEQGSSERASEHLSVMLFNQQKYAESFNVANYQAQKCTNCLNAKLQSAISACFLNDKLNINNILLDVKTRLPEVVKVKGLSGKLATLAKLKNDGVCPSINTSLLYEINKMLFQNKPLLIRNDLVLLQNMYNISVSNNDYVNAELYIKKAWQLTTDPAIAYEMLEVFKKLAKQEEAEYLITSVCNSSDLFKYPKMSQLEYCTRFKAKYKESN</sequence>
<feature type="transmembrane region" description="Helical" evidence="1">
    <location>
        <begin position="183"/>
        <end position="205"/>
    </location>
</feature>
<protein>
    <recommendedName>
        <fullName evidence="4">Tetratricopeptide repeat protein</fullName>
    </recommendedName>
</protein>
<evidence type="ECO:0000313" key="2">
    <source>
        <dbReference type="EMBL" id="NMP32066.1"/>
    </source>
</evidence>
<name>A0A7Y0LCT5_9GAMM</name>
<feature type="transmembrane region" description="Helical" evidence="1">
    <location>
        <begin position="311"/>
        <end position="331"/>
    </location>
</feature>
<feature type="transmembrane region" description="Helical" evidence="1">
    <location>
        <begin position="85"/>
        <end position="105"/>
    </location>
</feature>
<dbReference type="EMBL" id="JABBXH010000003">
    <property type="protein sequence ID" value="NMP32066.1"/>
    <property type="molecule type" value="Genomic_DNA"/>
</dbReference>
<feature type="transmembrane region" description="Helical" evidence="1">
    <location>
        <begin position="9"/>
        <end position="33"/>
    </location>
</feature>
<reference evidence="2 3" key="1">
    <citation type="submission" date="2020-04" db="EMBL/GenBank/DDBJ databases">
        <title>Thalassotalea sp. M1531, isolated from the surface of marine red alga.</title>
        <authorList>
            <person name="Pang L."/>
            <person name="Lu D.-C."/>
        </authorList>
    </citation>
    <scope>NUCLEOTIDE SEQUENCE [LARGE SCALE GENOMIC DNA]</scope>
    <source>
        <strain evidence="2 3">M1531</strain>
    </source>
</reference>
<feature type="transmembrane region" description="Helical" evidence="1">
    <location>
        <begin position="390"/>
        <end position="410"/>
    </location>
</feature>